<accession>A0ACC1K7N2</accession>
<comment type="caution">
    <text evidence="1">The sequence shown here is derived from an EMBL/GenBank/DDBJ whole genome shotgun (WGS) entry which is preliminary data.</text>
</comment>
<evidence type="ECO:0000313" key="2">
    <source>
        <dbReference type="Proteomes" id="UP001140234"/>
    </source>
</evidence>
<keyword evidence="2" id="KW-1185">Reference proteome</keyword>
<gene>
    <name evidence="1" type="ORF">IWQ57_000437</name>
</gene>
<dbReference type="EMBL" id="JANBUJ010000019">
    <property type="protein sequence ID" value="KAJ2775450.1"/>
    <property type="molecule type" value="Genomic_DNA"/>
</dbReference>
<evidence type="ECO:0000313" key="1">
    <source>
        <dbReference type="EMBL" id="KAJ2775450.1"/>
    </source>
</evidence>
<protein>
    <submittedName>
        <fullName evidence="1">Uncharacterized protein</fullName>
    </submittedName>
</protein>
<proteinExistence type="predicted"/>
<reference evidence="1" key="1">
    <citation type="submission" date="2022-07" db="EMBL/GenBank/DDBJ databases">
        <title>Phylogenomic reconstructions and comparative analyses of Kickxellomycotina fungi.</title>
        <authorList>
            <person name="Reynolds N.K."/>
            <person name="Stajich J.E."/>
            <person name="Barry K."/>
            <person name="Grigoriev I.V."/>
            <person name="Crous P."/>
            <person name="Smith M.E."/>
        </authorList>
    </citation>
    <scope>NUCLEOTIDE SEQUENCE</scope>
    <source>
        <strain evidence="1">CBS 109366</strain>
    </source>
</reference>
<sequence length="341" mass="35597">MQILGKVAVITGGARGFGRQLAAAIVERGGRVVLGDVLEAEGADAARALNASRQGGGAPVAVFQRCDVTRAADLEALVARAVREFGGLDIMVNNAGVGGTMPWTDADHTSAARTIAINLTAPVEGTRLAVRHFMQTGRPGCVVNVASMMAFFPVEFGPVYGATKSGLVNFTAACATLAARAPPIRVNAVAPNFAATAMPTADDMDLEPGKPVFLEELVHAADAHVGRTVRVTGTLHSYVPARDCAMLVDGQNLLAIDTQLLGVQQYHVGQTYQLIGVVTRVEEGGAAPAAEQPLPEDTQCAAGIALRARVVKDADGLDMAIYRRAVHALRRLLDGPPQPPQ</sequence>
<dbReference type="Proteomes" id="UP001140234">
    <property type="component" value="Unassembled WGS sequence"/>
</dbReference>
<organism evidence="1 2">
    <name type="scientific">Coemansia nantahalensis</name>
    <dbReference type="NCBI Taxonomy" id="2789366"/>
    <lineage>
        <taxon>Eukaryota</taxon>
        <taxon>Fungi</taxon>
        <taxon>Fungi incertae sedis</taxon>
        <taxon>Zoopagomycota</taxon>
        <taxon>Kickxellomycotina</taxon>
        <taxon>Kickxellomycetes</taxon>
        <taxon>Kickxellales</taxon>
        <taxon>Kickxellaceae</taxon>
        <taxon>Coemansia</taxon>
    </lineage>
</organism>
<name>A0ACC1K7N2_9FUNG</name>